<dbReference type="Gene3D" id="1.10.357.10">
    <property type="entry name" value="Tetracycline Repressor, domain 2"/>
    <property type="match status" value="1"/>
</dbReference>
<dbReference type="InterPro" id="IPR001647">
    <property type="entry name" value="HTH_TetR"/>
</dbReference>
<dbReference type="InterPro" id="IPR036271">
    <property type="entry name" value="Tet_transcr_reg_TetR-rel_C_sf"/>
</dbReference>
<accession>A0AB39KQZ6</accession>
<dbReference type="SUPFAM" id="SSF46689">
    <property type="entry name" value="Homeodomain-like"/>
    <property type="match status" value="1"/>
</dbReference>
<evidence type="ECO:0000256" key="1">
    <source>
        <dbReference type="ARBA" id="ARBA00023015"/>
    </source>
</evidence>
<proteinExistence type="predicted"/>
<feature type="region of interest" description="Disordered" evidence="5">
    <location>
        <begin position="1"/>
        <end position="20"/>
    </location>
</feature>
<dbReference type="Pfam" id="PF00440">
    <property type="entry name" value="TetR_N"/>
    <property type="match status" value="1"/>
</dbReference>
<evidence type="ECO:0000256" key="5">
    <source>
        <dbReference type="SAM" id="MobiDB-lite"/>
    </source>
</evidence>
<organism evidence="7">
    <name type="scientific">Caulobacter sp. 73W</name>
    <dbReference type="NCBI Taxonomy" id="3161137"/>
    <lineage>
        <taxon>Bacteria</taxon>
        <taxon>Pseudomonadati</taxon>
        <taxon>Pseudomonadota</taxon>
        <taxon>Alphaproteobacteria</taxon>
        <taxon>Caulobacterales</taxon>
        <taxon>Caulobacteraceae</taxon>
        <taxon>Caulobacter</taxon>
    </lineage>
</organism>
<keyword evidence="3" id="KW-0804">Transcription</keyword>
<protein>
    <submittedName>
        <fullName evidence="7">TetR/AcrR family transcriptional regulator</fullName>
    </submittedName>
</protein>
<feature type="DNA-binding region" description="H-T-H motif" evidence="4">
    <location>
        <begin position="40"/>
        <end position="59"/>
    </location>
</feature>
<dbReference type="GO" id="GO:0003677">
    <property type="term" value="F:DNA binding"/>
    <property type="evidence" value="ECO:0007669"/>
    <property type="project" value="UniProtKB-UniRule"/>
</dbReference>
<dbReference type="PRINTS" id="PR00455">
    <property type="entry name" value="HTHTETR"/>
</dbReference>
<dbReference type="PANTHER" id="PTHR47506">
    <property type="entry name" value="TRANSCRIPTIONAL REGULATORY PROTEIN"/>
    <property type="match status" value="1"/>
</dbReference>
<dbReference type="PROSITE" id="PS50977">
    <property type="entry name" value="HTH_TETR_2"/>
    <property type="match status" value="1"/>
</dbReference>
<evidence type="ECO:0000313" key="7">
    <source>
        <dbReference type="EMBL" id="XDO96134.1"/>
    </source>
</evidence>
<reference evidence="7" key="1">
    <citation type="submission" date="2024-06" db="EMBL/GenBank/DDBJ databases">
        <title>Caulobacter inopinatus, sp. nov.</title>
        <authorList>
            <person name="Donachie S.P."/>
        </authorList>
    </citation>
    <scope>NUCLEOTIDE SEQUENCE</scope>
    <source>
        <strain evidence="7">73W</strain>
    </source>
</reference>
<sequence length="201" mass="21639">MSDADHITTPSNEAAPRRAGDKVLDAAETLFYAQGIRAVGVEEIVNVAGVGKPSLYRAFGSKDDLTVAVLQRQEGGFWSRLDEAEAAHPGDARAALTAYFHGAAERSKQPGYRGCAHSNAAVEYPEESLVRAEALGFKRRQRERLTDMARAMGADDPRALADELLLILEGIYVTRQVHGPDGPAQRAGEAAEALIARRLGE</sequence>
<dbReference type="SUPFAM" id="SSF48498">
    <property type="entry name" value="Tetracyclin repressor-like, C-terminal domain"/>
    <property type="match status" value="1"/>
</dbReference>
<dbReference type="RefSeq" id="WP_369058988.1">
    <property type="nucleotide sequence ID" value="NZ_CP158375.1"/>
</dbReference>
<dbReference type="AlphaFoldDB" id="A0AB39KQZ6"/>
<gene>
    <name evidence="7" type="ORF">ABOZ73_15260</name>
</gene>
<evidence type="ECO:0000256" key="2">
    <source>
        <dbReference type="ARBA" id="ARBA00023125"/>
    </source>
</evidence>
<keyword evidence="2 4" id="KW-0238">DNA-binding</keyword>
<evidence type="ECO:0000259" key="6">
    <source>
        <dbReference type="PROSITE" id="PS50977"/>
    </source>
</evidence>
<name>A0AB39KQZ6_9CAUL</name>
<evidence type="ECO:0000256" key="3">
    <source>
        <dbReference type="ARBA" id="ARBA00023163"/>
    </source>
</evidence>
<keyword evidence="1" id="KW-0805">Transcription regulation</keyword>
<feature type="domain" description="HTH tetR-type" evidence="6">
    <location>
        <begin position="17"/>
        <end position="77"/>
    </location>
</feature>
<dbReference type="EMBL" id="CP158375">
    <property type="protein sequence ID" value="XDO96134.1"/>
    <property type="molecule type" value="Genomic_DNA"/>
</dbReference>
<evidence type="ECO:0000256" key="4">
    <source>
        <dbReference type="PROSITE-ProRule" id="PRU00335"/>
    </source>
</evidence>
<dbReference type="InterPro" id="IPR009057">
    <property type="entry name" value="Homeodomain-like_sf"/>
</dbReference>
<dbReference type="PANTHER" id="PTHR47506:SF1">
    <property type="entry name" value="HTH-TYPE TRANSCRIPTIONAL REGULATOR YJDC"/>
    <property type="match status" value="1"/>
</dbReference>